<keyword evidence="8" id="KW-0449">Lipoprotein</keyword>
<evidence type="ECO:0000313" key="14">
    <source>
        <dbReference type="Proteomes" id="UP000235672"/>
    </source>
</evidence>
<feature type="region of interest" description="Disordered" evidence="10">
    <location>
        <begin position="157"/>
        <end position="178"/>
    </location>
</feature>
<feature type="domain" description="CFEM" evidence="12">
    <location>
        <begin position="31"/>
        <end position="149"/>
    </location>
</feature>
<dbReference type="AlphaFoldDB" id="A0A2J6Q773"/>
<evidence type="ECO:0000256" key="7">
    <source>
        <dbReference type="ARBA" id="ARBA00023157"/>
    </source>
</evidence>
<dbReference type="PROSITE" id="PS52012">
    <property type="entry name" value="CFEM"/>
    <property type="match status" value="1"/>
</dbReference>
<gene>
    <name evidence="13" type="ORF">NA56DRAFT_645264</name>
</gene>
<accession>A0A2J6Q773</accession>
<dbReference type="GO" id="GO:0098552">
    <property type="term" value="C:side of membrane"/>
    <property type="evidence" value="ECO:0007669"/>
    <property type="project" value="UniProtKB-KW"/>
</dbReference>
<evidence type="ECO:0000256" key="10">
    <source>
        <dbReference type="SAM" id="MobiDB-lite"/>
    </source>
</evidence>
<comment type="similarity">
    <text evidence="3">Belongs to the RBT5 family.</text>
</comment>
<evidence type="ECO:0000256" key="2">
    <source>
        <dbReference type="ARBA" id="ARBA00004613"/>
    </source>
</evidence>
<evidence type="ECO:0000256" key="4">
    <source>
        <dbReference type="ARBA" id="ARBA00022525"/>
    </source>
</evidence>
<organism evidence="13 14">
    <name type="scientific">Hyaloscypha hepaticicola</name>
    <dbReference type="NCBI Taxonomy" id="2082293"/>
    <lineage>
        <taxon>Eukaryota</taxon>
        <taxon>Fungi</taxon>
        <taxon>Dikarya</taxon>
        <taxon>Ascomycota</taxon>
        <taxon>Pezizomycotina</taxon>
        <taxon>Leotiomycetes</taxon>
        <taxon>Helotiales</taxon>
        <taxon>Hyaloscyphaceae</taxon>
        <taxon>Hyaloscypha</taxon>
    </lineage>
</organism>
<dbReference type="InterPro" id="IPR008427">
    <property type="entry name" value="Extracellular_membr_CFEM_dom"/>
</dbReference>
<keyword evidence="5" id="KW-0472">Membrane</keyword>
<reference evidence="13 14" key="1">
    <citation type="submission" date="2016-05" db="EMBL/GenBank/DDBJ databases">
        <title>A degradative enzymes factory behind the ericoid mycorrhizal symbiosis.</title>
        <authorList>
            <consortium name="DOE Joint Genome Institute"/>
            <person name="Martino E."/>
            <person name="Morin E."/>
            <person name="Grelet G."/>
            <person name="Kuo A."/>
            <person name="Kohler A."/>
            <person name="Daghino S."/>
            <person name="Barry K."/>
            <person name="Choi C."/>
            <person name="Cichocki N."/>
            <person name="Clum A."/>
            <person name="Copeland A."/>
            <person name="Hainaut M."/>
            <person name="Haridas S."/>
            <person name="Labutti K."/>
            <person name="Lindquist E."/>
            <person name="Lipzen A."/>
            <person name="Khouja H.-R."/>
            <person name="Murat C."/>
            <person name="Ohm R."/>
            <person name="Olson A."/>
            <person name="Spatafora J."/>
            <person name="Veneault-Fourrey C."/>
            <person name="Henrissat B."/>
            <person name="Grigoriev I."/>
            <person name="Martin F."/>
            <person name="Perotto S."/>
        </authorList>
    </citation>
    <scope>NUCLEOTIDE SEQUENCE [LARGE SCALE GENOMIC DNA]</scope>
    <source>
        <strain evidence="13 14">UAMH 7357</strain>
    </source>
</reference>
<keyword evidence="4" id="KW-0964">Secreted</keyword>
<keyword evidence="14" id="KW-1185">Reference proteome</keyword>
<feature type="disulfide bond" evidence="9">
    <location>
        <begin position="75"/>
        <end position="82"/>
    </location>
</feature>
<keyword evidence="5" id="KW-0336">GPI-anchor</keyword>
<comment type="subcellular location">
    <subcellularLocation>
        <location evidence="1">Membrane</location>
        <topology evidence="1">Lipid-anchor</topology>
        <topology evidence="1">GPI-anchor</topology>
    </subcellularLocation>
    <subcellularLocation>
        <location evidence="2">Secreted</location>
    </subcellularLocation>
</comment>
<dbReference type="OrthoDB" id="3562435at2759"/>
<evidence type="ECO:0000259" key="12">
    <source>
        <dbReference type="PROSITE" id="PS52012"/>
    </source>
</evidence>
<evidence type="ECO:0000256" key="6">
    <source>
        <dbReference type="ARBA" id="ARBA00022729"/>
    </source>
</evidence>
<evidence type="ECO:0000256" key="9">
    <source>
        <dbReference type="PROSITE-ProRule" id="PRU01356"/>
    </source>
</evidence>
<keyword evidence="5" id="KW-0325">Glycoprotein</keyword>
<proteinExistence type="inferred from homology"/>
<evidence type="ECO:0000256" key="1">
    <source>
        <dbReference type="ARBA" id="ARBA00004589"/>
    </source>
</evidence>
<evidence type="ECO:0000256" key="11">
    <source>
        <dbReference type="SAM" id="SignalP"/>
    </source>
</evidence>
<feature type="compositionally biased region" description="Low complexity" evidence="10">
    <location>
        <begin position="157"/>
        <end position="175"/>
    </location>
</feature>
<sequence length="202" mass="20204">MKLHAFCLLNLSCLALAASSTSDSMSMSMTGSTAMTTSTDNSPPYTITALPAVASAPSCLFNCMVPIGLADPSGCDDVTENCACLSAPADALDFLTSCIATVCKSSTSEYAASATSLYDSYCNSVYGTATFSEAFVEESSAAAASSSIASVEATQSSSSGTASSTSSPSGSATPTKSDGGRWEPALFFGALAMGGLLALVLL</sequence>
<name>A0A2J6Q773_9HELO</name>
<dbReference type="EMBL" id="KZ613479">
    <property type="protein sequence ID" value="PMD22054.1"/>
    <property type="molecule type" value="Genomic_DNA"/>
</dbReference>
<evidence type="ECO:0000313" key="13">
    <source>
        <dbReference type="EMBL" id="PMD22054.1"/>
    </source>
</evidence>
<dbReference type="GO" id="GO:0005576">
    <property type="term" value="C:extracellular region"/>
    <property type="evidence" value="ECO:0007669"/>
    <property type="project" value="UniProtKB-SubCell"/>
</dbReference>
<comment type="caution">
    <text evidence="9">Lacks conserved residue(s) required for the propagation of feature annotation.</text>
</comment>
<dbReference type="Proteomes" id="UP000235672">
    <property type="component" value="Unassembled WGS sequence"/>
</dbReference>
<evidence type="ECO:0000256" key="5">
    <source>
        <dbReference type="ARBA" id="ARBA00022622"/>
    </source>
</evidence>
<protein>
    <recommendedName>
        <fullName evidence="12">CFEM domain-containing protein</fullName>
    </recommendedName>
</protein>
<keyword evidence="7 9" id="KW-1015">Disulfide bond</keyword>
<evidence type="ECO:0000256" key="3">
    <source>
        <dbReference type="ARBA" id="ARBA00010031"/>
    </source>
</evidence>
<evidence type="ECO:0000256" key="8">
    <source>
        <dbReference type="ARBA" id="ARBA00023288"/>
    </source>
</evidence>
<feature type="signal peptide" evidence="11">
    <location>
        <begin position="1"/>
        <end position="17"/>
    </location>
</feature>
<keyword evidence="6 11" id="KW-0732">Signal</keyword>
<feature type="chain" id="PRO_5014397747" description="CFEM domain-containing protein" evidence="11">
    <location>
        <begin position="18"/>
        <end position="202"/>
    </location>
</feature>